<dbReference type="Proteomes" id="UP000322899">
    <property type="component" value="Unassembled WGS sequence"/>
</dbReference>
<name>A0A5A8DP12_CAFRO</name>
<protein>
    <submittedName>
        <fullName evidence="1">Uncharacterized protein</fullName>
    </submittedName>
</protein>
<dbReference type="InterPro" id="IPR012337">
    <property type="entry name" value="RNaseH-like_sf"/>
</dbReference>
<dbReference type="EMBL" id="VLTO01000093">
    <property type="protein sequence ID" value="KAA0165611.1"/>
    <property type="molecule type" value="Genomic_DNA"/>
</dbReference>
<proteinExistence type="predicted"/>
<dbReference type="AlphaFoldDB" id="A0A5A8DP12"/>
<dbReference type="InterPro" id="IPR036397">
    <property type="entry name" value="RNaseH_sf"/>
</dbReference>
<sequence>MQYRRFGFQIFSISRSFRGVLACAGADLPDCIVCLHGMSTSRDSPSDTPAVLQLSAAVLDCRDRVAVPVAFWHTLIRPARGVEVTPHMLELLGVSRRELLSAPPLRVALASFHTVINRVTRAVATTRPASLRALTDALEGAPPHTFELSQSAASAGASFHVADSGSGWHTVLSPLTRDGEYEDTFCELQKALRGRKKGRASFVIAADGPWILGCDLAKQCIRHGIHYDLWKPYMSDWWNTRWSLCETLGIDDAHRLRARDQGEALGLGALRARGPTRRVQRLARLVQILLVLPGAYGINDSLVPNETVLSRRHIAYPRWDPADEAWELARLFPSRFAD</sequence>
<dbReference type="SUPFAM" id="SSF53098">
    <property type="entry name" value="Ribonuclease H-like"/>
    <property type="match status" value="1"/>
</dbReference>
<accession>A0A5A8DP12</accession>
<reference evidence="1 2" key="1">
    <citation type="submission" date="2019-07" db="EMBL/GenBank/DDBJ databases">
        <title>Genomes of Cafeteria roenbergensis.</title>
        <authorList>
            <person name="Fischer M.G."/>
            <person name="Hackl T."/>
            <person name="Roman M."/>
        </authorList>
    </citation>
    <scope>NUCLEOTIDE SEQUENCE [LARGE SCALE GENOMIC DNA]</scope>
    <source>
        <strain evidence="1 2">E4-10P</strain>
    </source>
</reference>
<evidence type="ECO:0000313" key="1">
    <source>
        <dbReference type="EMBL" id="KAA0165611.1"/>
    </source>
</evidence>
<organism evidence="1 2">
    <name type="scientific">Cafeteria roenbergensis</name>
    <name type="common">Marine flagellate</name>
    <dbReference type="NCBI Taxonomy" id="33653"/>
    <lineage>
        <taxon>Eukaryota</taxon>
        <taxon>Sar</taxon>
        <taxon>Stramenopiles</taxon>
        <taxon>Bigyra</taxon>
        <taxon>Opalozoa</taxon>
        <taxon>Bicosoecida</taxon>
        <taxon>Cafeteriaceae</taxon>
        <taxon>Cafeteria</taxon>
    </lineage>
</organism>
<comment type="caution">
    <text evidence="1">The sequence shown here is derived from an EMBL/GenBank/DDBJ whole genome shotgun (WGS) entry which is preliminary data.</text>
</comment>
<gene>
    <name evidence="1" type="ORF">FNF27_07619</name>
</gene>
<dbReference type="GO" id="GO:0003676">
    <property type="term" value="F:nucleic acid binding"/>
    <property type="evidence" value="ECO:0007669"/>
    <property type="project" value="InterPro"/>
</dbReference>
<evidence type="ECO:0000313" key="2">
    <source>
        <dbReference type="Proteomes" id="UP000322899"/>
    </source>
</evidence>
<dbReference type="Gene3D" id="3.30.420.10">
    <property type="entry name" value="Ribonuclease H-like superfamily/Ribonuclease H"/>
    <property type="match status" value="1"/>
</dbReference>